<dbReference type="SUPFAM" id="SSF103473">
    <property type="entry name" value="MFS general substrate transporter"/>
    <property type="match status" value="1"/>
</dbReference>
<evidence type="ECO:0000313" key="9">
    <source>
        <dbReference type="Proteomes" id="UP000799439"/>
    </source>
</evidence>
<keyword evidence="3 6" id="KW-0812">Transmembrane</keyword>
<dbReference type="Pfam" id="PF07690">
    <property type="entry name" value="MFS_1"/>
    <property type="match status" value="1"/>
</dbReference>
<dbReference type="Proteomes" id="UP000799439">
    <property type="component" value="Unassembled WGS sequence"/>
</dbReference>
<feature type="transmembrane region" description="Helical" evidence="6">
    <location>
        <begin position="176"/>
        <end position="199"/>
    </location>
</feature>
<keyword evidence="5 6" id="KW-0472">Membrane</keyword>
<dbReference type="PANTHER" id="PTHR23511">
    <property type="entry name" value="SYNAPTIC VESICLE GLYCOPROTEIN 2"/>
    <property type="match status" value="1"/>
</dbReference>
<evidence type="ECO:0000256" key="4">
    <source>
        <dbReference type="ARBA" id="ARBA00022989"/>
    </source>
</evidence>
<feature type="transmembrane region" description="Helical" evidence="6">
    <location>
        <begin position="439"/>
        <end position="461"/>
    </location>
</feature>
<keyword evidence="2" id="KW-0813">Transport</keyword>
<feature type="transmembrane region" description="Helical" evidence="6">
    <location>
        <begin position="308"/>
        <end position="333"/>
    </location>
</feature>
<gene>
    <name evidence="8" type="ORF">K461DRAFT_302583</name>
</gene>
<feature type="transmembrane region" description="Helical" evidence="6">
    <location>
        <begin position="383"/>
        <end position="400"/>
    </location>
</feature>
<feature type="transmembrane region" description="Helical" evidence="6">
    <location>
        <begin position="353"/>
        <end position="371"/>
    </location>
</feature>
<organism evidence="8 9">
    <name type="scientific">Myriangium duriaei CBS 260.36</name>
    <dbReference type="NCBI Taxonomy" id="1168546"/>
    <lineage>
        <taxon>Eukaryota</taxon>
        <taxon>Fungi</taxon>
        <taxon>Dikarya</taxon>
        <taxon>Ascomycota</taxon>
        <taxon>Pezizomycotina</taxon>
        <taxon>Dothideomycetes</taxon>
        <taxon>Dothideomycetidae</taxon>
        <taxon>Myriangiales</taxon>
        <taxon>Myriangiaceae</taxon>
        <taxon>Myriangium</taxon>
    </lineage>
</organism>
<dbReference type="OrthoDB" id="4139357at2759"/>
<dbReference type="EMBL" id="ML996094">
    <property type="protein sequence ID" value="KAF2148108.1"/>
    <property type="molecule type" value="Genomic_DNA"/>
</dbReference>
<evidence type="ECO:0000256" key="1">
    <source>
        <dbReference type="ARBA" id="ARBA00004141"/>
    </source>
</evidence>
<dbReference type="GO" id="GO:0016020">
    <property type="term" value="C:membrane"/>
    <property type="evidence" value="ECO:0007669"/>
    <property type="project" value="UniProtKB-SubCell"/>
</dbReference>
<feature type="transmembrane region" description="Helical" evidence="6">
    <location>
        <begin position="89"/>
        <end position="111"/>
    </location>
</feature>
<feature type="transmembrane region" description="Helical" evidence="6">
    <location>
        <begin position="219"/>
        <end position="239"/>
    </location>
</feature>
<dbReference type="AlphaFoldDB" id="A0A9P4MCE1"/>
<accession>A0A9P4MCE1</accession>
<feature type="transmembrane region" description="Helical" evidence="6">
    <location>
        <begin position="406"/>
        <end position="427"/>
    </location>
</feature>
<dbReference type="PANTHER" id="PTHR23511:SF4">
    <property type="entry name" value="MAJOR FACILITATOR SUPERFAMILY (MFS) PROFILE DOMAIN-CONTAINING PROTEIN"/>
    <property type="match status" value="1"/>
</dbReference>
<dbReference type="PROSITE" id="PS50850">
    <property type="entry name" value="MFS"/>
    <property type="match status" value="1"/>
</dbReference>
<feature type="domain" description="Major facilitator superfamily (MFS) profile" evidence="7">
    <location>
        <begin position="52"/>
        <end position="492"/>
    </location>
</feature>
<dbReference type="InterPro" id="IPR011701">
    <property type="entry name" value="MFS"/>
</dbReference>
<dbReference type="InterPro" id="IPR020846">
    <property type="entry name" value="MFS_dom"/>
</dbReference>
<keyword evidence="4 6" id="KW-1133">Transmembrane helix</keyword>
<name>A0A9P4MCE1_9PEZI</name>
<evidence type="ECO:0000313" key="8">
    <source>
        <dbReference type="EMBL" id="KAF2148108.1"/>
    </source>
</evidence>
<proteinExistence type="predicted"/>
<feature type="transmembrane region" description="Helical" evidence="6">
    <location>
        <begin position="467"/>
        <end position="488"/>
    </location>
</feature>
<dbReference type="GO" id="GO:0022857">
    <property type="term" value="F:transmembrane transporter activity"/>
    <property type="evidence" value="ECO:0007669"/>
    <property type="project" value="InterPro"/>
</dbReference>
<comment type="caution">
    <text evidence="8">The sequence shown here is derived from an EMBL/GenBank/DDBJ whole genome shotgun (WGS) entry which is preliminary data.</text>
</comment>
<evidence type="ECO:0000256" key="6">
    <source>
        <dbReference type="SAM" id="Phobius"/>
    </source>
</evidence>
<feature type="transmembrane region" description="Helical" evidence="6">
    <location>
        <begin position="55"/>
        <end position="77"/>
    </location>
</feature>
<evidence type="ECO:0000256" key="5">
    <source>
        <dbReference type="ARBA" id="ARBA00023136"/>
    </source>
</evidence>
<feature type="transmembrane region" description="Helical" evidence="6">
    <location>
        <begin position="147"/>
        <end position="169"/>
    </location>
</feature>
<evidence type="ECO:0000259" key="7">
    <source>
        <dbReference type="PROSITE" id="PS50850"/>
    </source>
</evidence>
<reference evidence="8" key="1">
    <citation type="journal article" date="2020" name="Stud. Mycol.">
        <title>101 Dothideomycetes genomes: a test case for predicting lifestyles and emergence of pathogens.</title>
        <authorList>
            <person name="Haridas S."/>
            <person name="Albert R."/>
            <person name="Binder M."/>
            <person name="Bloem J."/>
            <person name="Labutti K."/>
            <person name="Salamov A."/>
            <person name="Andreopoulos B."/>
            <person name="Baker S."/>
            <person name="Barry K."/>
            <person name="Bills G."/>
            <person name="Bluhm B."/>
            <person name="Cannon C."/>
            <person name="Castanera R."/>
            <person name="Culley D."/>
            <person name="Daum C."/>
            <person name="Ezra D."/>
            <person name="Gonzalez J."/>
            <person name="Henrissat B."/>
            <person name="Kuo A."/>
            <person name="Liang C."/>
            <person name="Lipzen A."/>
            <person name="Lutzoni F."/>
            <person name="Magnuson J."/>
            <person name="Mondo S."/>
            <person name="Nolan M."/>
            <person name="Ohm R."/>
            <person name="Pangilinan J."/>
            <person name="Park H.-J."/>
            <person name="Ramirez L."/>
            <person name="Alfaro M."/>
            <person name="Sun H."/>
            <person name="Tritt A."/>
            <person name="Yoshinaga Y."/>
            <person name="Zwiers L.-H."/>
            <person name="Turgeon B."/>
            <person name="Goodwin S."/>
            <person name="Spatafora J."/>
            <person name="Crous P."/>
            <person name="Grigoriev I."/>
        </authorList>
    </citation>
    <scope>NUCLEOTIDE SEQUENCE</scope>
    <source>
        <strain evidence="8">CBS 260.36</strain>
    </source>
</reference>
<comment type="subcellular location">
    <subcellularLocation>
        <location evidence="1">Membrane</location>
        <topology evidence="1">Multi-pass membrane protein</topology>
    </subcellularLocation>
</comment>
<dbReference type="Gene3D" id="1.20.1250.20">
    <property type="entry name" value="MFS general substrate transporter like domains"/>
    <property type="match status" value="1"/>
</dbReference>
<keyword evidence="8" id="KW-0762">Sugar transport</keyword>
<evidence type="ECO:0000256" key="2">
    <source>
        <dbReference type="ARBA" id="ARBA00022448"/>
    </source>
</evidence>
<evidence type="ECO:0000256" key="3">
    <source>
        <dbReference type="ARBA" id="ARBA00022692"/>
    </source>
</evidence>
<feature type="transmembrane region" description="Helical" evidence="6">
    <location>
        <begin position="118"/>
        <end position="141"/>
    </location>
</feature>
<protein>
    <submittedName>
        <fullName evidence="8">Sugar transporter</fullName>
    </submittedName>
</protein>
<dbReference type="CDD" id="cd17316">
    <property type="entry name" value="MFS_SV2_like"/>
    <property type="match status" value="1"/>
</dbReference>
<keyword evidence="9" id="KW-1185">Reference proteome</keyword>
<dbReference type="InterPro" id="IPR036259">
    <property type="entry name" value="MFS_trans_sf"/>
</dbReference>
<sequence length="497" mass="53706">MEKKDEIVMGEELTKHATCGEGTVLVINHAGESPAEAAISRAIETIGMGRYQYQLLFTCGFGFIVDQMLLISISIVGPEASLEFRPIRATMLSSSLYAGLFIGAILCGFVADAIGRKAVWMTSLFGLSIFTMAGAGCPSWAALNVFVALQGLCGGGNLSIDLTVLAEVLPRKYSYLLTALCCLWGFGSAVTGLVAWPLIVSFSCASAEGCVKSGNMAWRYIYIVLGALSLAMSIIRAVVMRMQESPKWLLSRGKFDEAVSAVQAIGKINRAEFDFVLDESLRTGNLQQRESFGKHVSRLFTGPKRLRLMICLALLWLMVGIGYPIYSIFLPYYLQSHGAHLGDGSAYLTYRDWAVSSVVGIFGPVAATVLIELPRLGRRGGMLIMAFACAIFAGLFTTVRNEGQNLGFSCMINFFLNGLYGIVYAYTPEVLPSQSRATGAGLLMACGRLASMFTPFIATYADVTSSVPIWVACGIFVAMGCVAAALPFDPIHWENLY</sequence>